<evidence type="ECO:0000313" key="1">
    <source>
        <dbReference type="EMBL" id="MPM71024.1"/>
    </source>
</evidence>
<dbReference type="EMBL" id="VSSQ01023856">
    <property type="protein sequence ID" value="MPM71024.1"/>
    <property type="molecule type" value="Genomic_DNA"/>
</dbReference>
<proteinExistence type="predicted"/>
<accession>A0A645C8N9</accession>
<protein>
    <submittedName>
        <fullName evidence="1">Uncharacterized protein</fullName>
    </submittedName>
</protein>
<reference evidence="1" key="1">
    <citation type="submission" date="2019-08" db="EMBL/GenBank/DDBJ databases">
        <authorList>
            <person name="Kucharzyk K."/>
            <person name="Murdoch R.W."/>
            <person name="Higgins S."/>
            <person name="Loffler F."/>
        </authorList>
    </citation>
    <scope>NUCLEOTIDE SEQUENCE</scope>
</reference>
<dbReference type="AlphaFoldDB" id="A0A645C8N9"/>
<name>A0A645C8N9_9ZZZZ</name>
<gene>
    <name evidence="1" type="ORF">SDC9_117987</name>
</gene>
<organism evidence="1">
    <name type="scientific">bioreactor metagenome</name>
    <dbReference type="NCBI Taxonomy" id="1076179"/>
    <lineage>
        <taxon>unclassified sequences</taxon>
        <taxon>metagenomes</taxon>
        <taxon>ecological metagenomes</taxon>
    </lineage>
</organism>
<comment type="caution">
    <text evidence="1">The sequence shown here is derived from an EMBL/GenBank/DDBJ whole genome shotgun (WGS) entry which is preliminary data.</text>
</comment>
<sequence>MRLPTTALAQKEDIPTTGDVVSCGQFPDEPPVKLRGLFEGECFQCFDQGEPGFLQPSLFPVLRTDLEFHFREVQKKFFVARAPFLGLAEAFFKVSGCVAEGEGPQVFMKLQEEPRVHCPVSSAE</sequence>